<accession>A0ABP3NRG7</accession>
<dbReference type="EMBL" id="BAAAHD010000006">
    <property type="protein sequence ID" value="GAA0549127.1"/>
    <property type="molecule type" value="Genomic_DNA"/>
</dbReference>
<proteinExistence type="predicted"/>
<organism evidence="2 3">
    <name type="scientific">Actinomadura livida</name>
    <dbReference type="NCBI Taxonomy" id="79909"/>
    <lineage>
        <taxon>Bacteria</taxon>
        <taxon>Bacillati</taxon>
        <taxon>Actinomycetota</taxon>
        <taxon>Actinomycetes</taxon>
        <taxon>Streptosporangiales</taxon>
        <taxon>Thermomonosporaceae</taxon>
        <taxon>Actinomadura</taxon>
    </lineage>
</organism>
<feature type="region of interest" description="Disordered" evidence="1">
    <location>
        <begin position="1"/>
        <end position="103"/>
    </location>
</feature>
<dbReference type="Proteomes" id="UP001501427">
    <property type="component" value="Unassembled WGS sequence"/>
</dbReference>
<name>A0ABP3NRG7_9ACTN</name>
<evidence type="ECO:0000256" key="1">
    <source>
        <dbReference type="SAM" id="MobiDB-lite"/>
    </source>
</evidence>
<feature type="compositionally biased region" description="Basic residues" evidence="1">
    <location>
        <begin position="29"/>
        <end position="38"/>
    </location>
</feature>
<reference evidence="3" key="1">
    <citation type="journal article" date="2019" name="Int. J. Syst. Evol. Microbiol.">
        <title>The Global Catalogue of Microorganisms (GCM) 10K type strain sequencing project: providing services to taxonomists for standard genome sequencing and annotation.</title>
        <authorList>
            <consortium name="The Broad Institute Genomics Platform"/>
            <consortium name="The Broad Institute Genome Sequencing Center for Infectious Disease"/>
            <person name="Wu L."/>
            <person name="Ma J."/>
        </authorList>
    </citation>
    <scope>NUCLEOTIDE SEQUENCE [LARGE SCALE GENOMIC DNA]</scope>
    <source>
        <strain evidence="3">JCM 10667</strain>
    </source>
</reference>
<feature type="compositionally biased region" description="Basic and acidic residues" evidence="1">
    <location>
        <begin position="7"/>
        <end position="22"/>
    </location>
</feature>
<feature type="compositionally biased region" description="Polar residues" evidence="1">
    <location>
        <begin position="48"/>
        <end position="62"/>
    </location>
</feature>
<evidence type="ECO:0000313" key="3">
    <source>
        <dbReference type="Proteomes" id="UP001501427"/>
    </source>
</evidence>
<evidence type="ECO:0000313" key="2">
    <source>
        <dbReference type="EMBL" id="GAA0549127.1"/>
    </source>
</evidence>
<protein>
    <submittedName>
        <fullName evidence="2">Uncharacterized protein</fullName>
    </submittedName>
</protein>
<comment type="caution">
    <text evidence="2">The sequence shown here is derived from an EMBL/GenBank/DDBJ whole genome shotgun (WGS) entry which is preliminary data.</text>
</comment>
<sequence length="103" mass="11021">MMVGVDRNARIPDAHRAPETRKPGPGSGHRFHGFRRTASRLPGVPMTCETSTGTGGTVPQRTLRNEIGGRGIPAVRIRRPDTPKAAPNRDGLCGGEPLYGIEP</sequence>
<keyword evidence="3" id="KW-1185">Reference proteome</keyword>
<gene>
    <name evidence="2" type="ORF">GCM10009546_08920</name>
</gene>